<feature type="repeat" description="PPR" evidence="2">
    <location>
        <begin position="65"/>
        <end position="99"/>
    </location>
</feature>
<dbReference type="Gene3D" id="1.25.40.10">
    <property type="entry name" value="Tetratricopeptide repeat domain"/>
    <property type="match status" value="1"/>
</dbReference>
<evidence type="ECO:0000256" key="1">
    <source>
        <dbReference type="ARBA" id="ARBA00022737"/>
    </source>
</evidence>
<dbReference type="InterPro" id="IPR011990">
    <property type="entry name" value="TPR-like_helical_dom_sf"/>
</dbReference>
<keyword evidence="1" id="KW-0677">Repeat</keyword>
<dbReference type="NCBIfam" id="TIGR00756">
    <property type="entry name" value="PPR"/>
    <property type="match status" value="1"/>
</dbReference>
<evidence type="ECO:0000256" key="2">
    <source>
        <dbReference type="PROSITE-ProRule" id="PRU00708"/>
    </source>
</evidence>
<reference evidence="3 4" key="1">
    <citation type="submission" date="2019-07" db="EMBL/GenBank/DDBJ databases">
        <title>De Novo Assembly of kiwifruit Actinidia rufa.</title>
        <authorList>
            <person name="Sugita-Konishi S."/>
            <person name="Sato K."/>
            <person name="Mori E."/>
            <person name="Abe Y."/>
            <person name="Kisaki G."/>
            <person name="Hamano K."/>
            <person name="Suezawa K."/>
            <person name="Otani M."/>
            <person name="Fukuda T."/>
            <person name="Manabe T."/>
            <person name="Gomi K."/>
            <person name="Tabuchi M."/>
            <person name="Akimitsu K."/>
            <person name="Kataoka I."/>
        </authorList>
    </citation>
    <scope>NUCLEOTIDE SEQUENCE [LARGE SCALE GENOMIC DNA]</scope>
    <source>
        <strain evidence="4">cv. Fuchu</strain>
    </source>
</reference>
<evidence type="ECO:0008006" key="5">
    <source>
        <dbReference type="Google" id="ProtNLM"/>
    </source>
</evidence>
<evidence type="ECO:0000313" key="3">
    <source>
        <dbReference type="EMBL" id="GFZ06020.1"/>
    </source>
</evidence>
<organism evidence="3 4">
    <name type="scientific">Actinidia rufa</name>
    <dbReference type="NCBI Taxonomy" id="165716"/>
    <lineage>
        <taxon>Eukaryota</taxon>
        <taxon>Viridiplantae</taxon>
        <taxon>Streptophyta</taxon>
        <taxon>Embryophyta</taxon>
        <taxon>Tracheophyta</taxon>
        <taxon>Spermatophyta</taxon>
        <taxon>Magnoliopsida</taxon>
        <taxon>eudicotyledons</taxon>
        <taxon>Gunneridae</taxon>
        <taxon>Pentapetalae</taxon>
        <taxon>asterids</taxon>
        <taxon>Ericales</taxon>
        <taxon>Actinidiaceae</taxon>
        <taxon>Actinidia</taxon>
    </lineage>
</organism>
<gene>
    <name evidence="3" type="ORF">Acr_18g0001900</name>
</gene>
<proteinExistence type="predicted"/>
<dbReference type="GO" id="GO:0009451">
    <property type="term" value="P:RNA modification"/>
    <property type="evidence" value="ECO:0007669"/>
    <property type="project" value="InterPro"/>
</dbReference>
<dbReference type="InterPro" id="IPR046960">
    <property type="entry name" value="PPR_At4g14850-like_plant"/>
</dbReference>
<comment type="caution">
    <text evidence="3">The sequence shown here is derived from an EMBL/GenBank/DDBJ whole genome shotgun (WGS) entry which is preliminary data.</text>
</comment>
<protein>
    <recommendedName>
        <fullName evidence="5">Tetratricopeptide repeat (TPR)-like superfamily protein</fullName>
    </recommendedName>
</protein>
<dbReference type="Pfam" id="PF01535">
    <property type="entry name" value="PPR"/>
    <property type="match status" value="1"/>
</dbReference>
<sequence length="208" mass="22923">MSSLVLAYWALAQLENLEVGMQVHLHIVKCGIRMDQFVTGLINLCAKGGELELANWAFFEVNNPQLSAWTTLIGGCVQKGRGRETIDHFCKLHSAGLKPNERTFSSVFGAFADAMKIEGEKQLHSLIIKLGFHSFLMVGNAVVDFYSKSGLLKKSSKTFEEMDVHDIVSWNAADVLDVYSMGQANPLLHFDYNVVEVPSLTCIPSVAG</sequence>
<dbReference type="AlphaFoldDB" id="A0A7J0G5F4"/>
<dbReference type="PROSITE" id="PS51375">
    <property type="entry name" value="PPR"/>
    <property type="match status" value="1"/>
</dbReference>
<dbReference type="OrthoDB" id="185373at2759"/>
<dbReference type="InterPro" id="IPR002885">
    <property type="entry name" value="PPR_rpt"/>
</dbReference>
<dbReference type="EMBL" id="BJWL01000018">
    <property type="protein sequence ID" value="GFZ06020.1"/>
    <property type="molecule type" value="Genomic_DNA"/>
</dbReference>
<keyword evidence="4" id="KW-1185">Reference proteome</keyword>
<name>A0A7J0G5F4_9ERIC</name>
<dbReference type="PANTHER" id="PTHR24015">
    <property type="entry name" value="OS07G0578800 PROTEIN-RELATED"/>
    <property type="match status" value="1"/>
</dbReference>
<evidence type="ECO:0000313" key="4">
    <source>
        <dbReference type="Proteomes" id="UP000585474"/>
    </source>
</evidence>
<dbReference type="GO" id="GO:0003723">
    <property type="term" value="F:RNA binding"/>
    <property type="evidence" value="ECO:0007669"/>
    <property type="project" value="InterPro"/>
</dbReference>
<dbReference type="PANTHER" id="PTHR24015:SF548">
    <property type="entry name" value="OS08G0340900 PROTEIN"/>
    <property type="match status" value="1"/>
</dbReference>
<dbReference type="Proteomes" id="UP000585474">
    <property type="component" value="Unassembled WGS sequence"/>
</dbReference>
<dbReference type="Pfam" id="PF13041">
    <property type="entry name" value="PPR_2"/>
    <property type="match status" value="1"/>
</dbReference>
<accession>A0A7J0G5F4</accession>